<dbReference type="InterPro" id="IPR029058">
    <property type="entry name" value="AB_hydrolase_fold"/>
</dbReference>
<dbReference type="PROSITE" id="PS00708">
    <property type="entry name" value="PRO_ENDOPEP_SER"/>
    <property type="match status" value="1"/>
</dbReference>
<dbReference type="PRINTS" id="PR00862">
    <property type="entry name" value="PROLIGOPTASE"/>
</dbReference>
<evidence type="ECO:0000256" key="1">
    <source>
        <dbReference type="ARBA" id="ARBA00001070"/>
    </source>
</evidence>
<evidence type="ECO:0000256" key="4">
    <source>
        <dbReference type="ARBA" id="ARBA00022801"/>
    </source>
</evidence>
<comment type="similarity">
    <text evidence="2 5">Belongs to the peptidase S9A family.</text>
</comment>
<name>A0A183D3S2_9BILA</name>
<dbReference type="InterPro" id="IPR002471">
    <property type="entry name" value="Pept_S9_AS"/>
</dbReference>
<dbReference type="InterPro" id="IPR001375">
    <property type="entry name" value="Peptidase_S9_cat"/>
</dbReference>
<feature type="domain" description="Peptidase S9 prolyl oligopeptidase catalytic" evidence="6">
    <location>
        <begin position="22"/>
        <end position="146"/>
    </location>
</feature>
<evidence type="ECO:0000256" key="3">
    <source>
        <dbReference type="ARBA" id="ARBA00016310"/>
    </source>
</evidence>
<dbReference type="SUPFAM" id="SSF53474">
    <property type="entry name" value="alpha/beta-Hydrolases"/>
    <property type="match status" value="1"/>
</dbReference>
<sequence>LDGNNPTMLDGYGGFNSPAMPSFSISRILFLSYFKGLYAVANLRGGGEYGEKWHQAGIRERKQNVFDDFIAAAEYLINNNYTSPKKLIIHGASNGGLLVGAVSQQRPELFGAVINRVGVLDMLRFHKFTIGAAWVPEYGDPDEAADFDFIYK</sequence>
<evidence type="ECO:0000256" key="5">
    <source>
        <dbReference type="RuleBase" id="RU368024"/>
    </source>
</evidence>
<dbReference type="InterPro" id="IPR002470">
    <property type="entry name" value="Peptidase_S9A"/>
</dbReference>
<evidence type="ECO:0000256" key="2">
    <source>
        <dbReference type="ARBA" id="ARBA00005228"/>
    </source>
</evidence>
<dbReference type="EC" id="3.4.21.-" evidence="5"/>
<protein>
    <recommendedName>
        <fullName evidence="3 5">Prolyl endopeptidase</fullName>
        <ecNumber evidence="5">3.4.21.-</ecNumber>
    </recommendedName>
</protein>
<dbReference type="GO" id="GO:0005829">
    <property type="term" value="C:cytosol"/>
    <property type="evidence" value="ECO:0007669"/>
    <property type="project" value="TreeGrafter"/>
</dbReference>
<dbReference type="PANTHER" id="PTHR42881:SF2">
    <property type="entry name" value="PROLYL ENDOPEPTIDASE"/>
    <property type="match status" value="1"/>
</dbReference>
<evidence type="ECO:0000259" key="6">
    <source>
        <dbReference type="Pfam" id="PF00326"/>
    </source>
</evidence>
<keyword evidence="5" id="KW-0720">Serine protease</keyword>
<dbReference type="GO" id="GO:0070012">
    <property type="term" value="F:oligopeptidase activity"/>
    <property type="evidence" value="ECO:0007669"/>
    <property type="project" value="TreeGrafter"/>
</dbReference>
<organism evidence="7">
    <name type="scientific">Gongylonema pulchrum</name>
    <dbReference type="NCBI Taxonomy" id="637853"/>
    <lineage>
        <taxon>Eukaryota</taxon>
        <taxon>Metazoa</taxon>
        <taxon>Ecdysozoa</taxon>
        <taxon>Nematoda</taxon>
        <taxon>Chromadorea</taxon>
        <taxon>Rhabditida</taxon>
        <taxon>Spirurina</taxon>
        <taxon>Spiruromorpha</taxon>
        <taxon>Spiruroidea</taxon>
        <taxon>Gongylonematidae</taxon>
        <taxon>Gongylonema</taxon>
    </lineage>
</organism>
<accession>A0A183D3S2</accession>
<keyword evidence="5" id="KW-0645">Protease</keyword>
<reference evidence="7" key="1">
    <citation type="submission" date="2016-06" db="UniProtKB">
        <authorList>
            <consortium name="WormBaseParasite"/>
        </authorList>
    </citation>
    <scope>IDENTIFICATION</scope>
</reference>
<dbReference type="PANTHER" id="PTHR42881">
    <property type="entry name" value="PROLYL ENDOPEPTIDASE"/>
    <property type="match status" value="1"/>
</dbReference>
<dbReference type="GO" id="GO:0004252">
    <property type="term" value="F:serine-type endopeptidase activity"/>
    <property type="evidence" value="ECO:0007669"/>
    <property type="project" value="UniProtKB-UniRule"/>
</dbReference>
<keyword evidence="4 5" id="KW-0378">Hydrolase</keyword>
<comment type="catalytic activity">
    <reaction evidence="1">
        <text>Hydrolysis of Pro-|-Xaa &gt;&gt; Ala-|-Xaa in oligopeptides.</text>
        <dbReference type="EC" id="3.4.21.26"/>
    </reaction>
</comment>
<proteinExistence type="inferred from homology"/>
<evidence type="ECO:0000313" key="7">
    <source>
        <dbReference type="WBParaSite" id="GPUH_0000336901-mRNA-1"/>
    </source>
</evidence>
<dbReference type="Pfam" id="PF00326">
    <property type="entry name" value="Peptidase_S9"/>
    <property type="match status" value="1"/>
</dbReference>
<dbReference type="GO" id="GO:0006508">
    <property type="term" value="P:proteolysis"/>
    <property type="evidence" value="ECO:0007669"/>
    <property type="project" value="UniProtKB-KW"/>
</dbReference>
<dbReference type="AlphaFoldDB" id="A0A183D3S2"/>
<dbReference type="Gene3D" id="3.40.50.1820">
    <property type="entry name" value="alpha/beta hydrolase"/>
    <property type="match status" value="1"/>
</dbReference>
<dbReference type="InterPro" id="IPR051167">
    <property type="entry name" value="Prolyl_oligopep/macrocyclase"/>
</dbReference>
<dbReference type="WBParaSite" id="GPUH_0000336901-mRNA-1">
    <property type="protein sequence ID" value="GPUH_0000336901-mRNA-1"/>
    <property type="gene ID" value="GPUH_0000336901"/>
</dbReference>